<keyword evidence="13" id="KW-1185">Reference proteome</keyword>
<evidence type="ECO:0000256" key="5">
    <source>
        <dbReference type="ARBA" id="ARBA00023125"/>
    </source>
</evidence>
<feature type="domain" description="BED-type" evidence="10">
    <location>
        <begin position="265"/>
        <end position="324"/>
    </location>
</feature>
<dbReference type="InterPro" id="IPR003656">
    <property type="entry name" value="Znf_BED"/>
</dbReference>
<protein>
    <recommendedName>
        <fullName evidence="14">BED-type domain-containing protein</fullName>
    </recommendedName>
</protein>
<dbReference type="GO" id="GO:0003677">
    <property type="term" value="F:DNA binding"/>
    <property type="evidence" value="ECO:0007669"/>
    <property type="project" value="UniProtKB-KW"/>
</dbReference>
<dbReference type="SMART" id="SM00614">
    <property type="entry name" value="ZnF_BED"/>
    <property type="match status" value="2"/>
</dbReference>
<evidence type="ECO:0000313" key="13">
    <source>
        <dbReference type="Proteomes" id="UP001497457"/>
    </source>
</evidence>
<evidence type="ECO:0000256" key="7">
    <source>
        <dbReference type="ARBA" id="ARBA00023242"/>
    </source>
</evidence>
<keyword evidence="6" id="KW-0804">Transcription</keyword>
<evidence type="ECO:0000313" key="12">
    <source>
        <dbReference type="EMBL" id="CAL5092789.1"/>
    </source>
</evidence>
<name>A0ABC9GES2_9POAL</name>
<dbReference type="EMBL" id="OZ075119">
    <property type="protein sequence ID" value="CAL5092789.1"/>
    <property type="molecule type" value="Genomic_DNA"/>
</dbReference>
<dbReference type="PROSITE" id="PS50808">
    <property type="entry name" value="ZF_BED"/>
    <property type="match status" value="2"/>
</dbReference>
<dbReference type="PROSITE" id="PS51005">
    <property type="entry name" value="NAC"/>
    <property type="match status" value="1"/>
</dbReference>
<dbReference type="SUPFAM" id="SSF101941">
    <property type="entry name" value="NAC domain"/>
    <property type="match status" value="2"/>
</dbReference>
<dbReference type="Gene3D" id="2.170.150.80">
    <property type="entry name" value="NAC domain"/>
    <property type="match status" value="2"/>
</dbReference>
<dbReference type="PANTHER" id="PTHR34396:SF27">
    <property type="entry name" value="OS08G0208700 PROTEIN"/>
    <property type="match status" value="1"/>
</dbReference>
<keyword evidence="1" id="KW-0479">Metal-binding</keyword>
<evidence type="ECO:0000256" key="6">
    <source>
        <dbReference type="ARBA" id="ARBA00023163"/>
    </source>
</evidence>
<feature type="region of interest" description="Disordered" evidence="9">
    <location>
        <begin position="487"/>
        <end position="514"/>
    </location>
</feature>
<reference evidence="12" key="1">
    <citation type="submission" date="2024-10" db="EMBL/GenBank/DDBJ databases">
        <authorList>
            <person name="Ryan C."/>
        </authorList>
    </citation>
    <scope>NUCLEOTIDE SEQUENCE [LARGE SCALE GENOMIC DNA]</scope>
</reference>
<feature type="compositionally biased region" description="Basic and acidic residues" evidence="9">
    <location>
        <begin position="237"/>
        <end position="248"/>
    </location>
</feature>
<feature type="domain" description="BED-type" evidence="10">
    <location>
        <begin position="514"/>
        <end position="574"/>
    </location>
</feature>
<dbReference type="InterPro" id="IPR036236">
    <property type="entry name" value="Znf_C2H2_sf"/>
</dbReference>
<keyword evidence="4" id="KW-0805">Transcription regulation</keyword>
<feature type="region of interest" description="Disordered" evidence="9">
    <location>
        <begin position="237"/>
        <end position="267"/>
    </location>
</feature>
<feature type="region of interest" description="Disordered" evidence="9">
    <location>
        <begin position="301"/>
        <end position="320"/>
    </location>
</feature>
<accession>A0ABC9GES2</accession>
<evidence type="ECO:0000259" key="10">
    <source>
        <dbReference type="PROSITE" id="PS50808"/>
    </source>
</evidence>
<dbReference type="Proteomes" id="UP001497457">
    <property type="component" value="Chromosome 9rd"/>
</dbReference>
<dbReference type="Pfam" id="PF02365">
    <property type="entry name" value="NAM"/>
    <property type="match status" value="1"/>
</dbReference>
<dbReference type="GO" id="GO:0008270">
    <property type="term" value="F:zinc ion binding"/>
    <property type="evidence" value="ECO:0007669"/>
    <property type="project" value="UniProtKB-KW"/>
</dbReference>
<evidence type="ECO:0000256" key="3">
    <source>
        <dbReference type="ARBA" id="ARBA00022833"/>
    </source>
</evidence>
<evidence type="ECO:0000259" key="11">
    <source>
        <dbReference type="PROSITE" id="PS51005"/>
    </source>
</evidence>
<keyword evidence="5" id="KW-0238">DNA-binding</keyword>
<evidence type="ECO:0000256" key="2">
    <source>
        <dbReference type="ARBA" id="ARBA00022771"/>
    </source>
</evidence>
<evidence type="ECO:0000256" key="4">
    <source>
        <dbReference type="ARBA" id="ARBA00023015"/>
    </source>
</evidence>
<organism evidence="12 13">
    <name type="scientific">Urochloa decumbens</name>
    <dbReference type="NCBI Taxonomy" id="240449"/>
    <lineage>
        <taxon>Eukaryota</taxon>
        <taxon>Viridiplantae</taxon>
        <taxon>Streptophyta</taxon>
        <taxon>Embryophyta</taxon>
        <taxon>Tracheophyta</taxon>
        <taxon>Spermatophyta</taxon>
        <taxon>Magnoliopsida</taxon>
        <taxon>Liliopsida</taxon>
        <taxon>Poales</taxon>
        <taxon>Poaceae</taxon>
        <taxon>PACMAD clade</taxon>
        <taxon>Panicoideae</taxon>
        <taxon>Panicodae</taxon>
        <taxon>Paniceae</taxon>
        <taxon>Melinidinae</taxon>
        <taxon>Urochloa</taxon>
    </lineage>
</organism>
<dbReference type="PANTHER" id="PTHR34396">
    <property type="entry name" value="OS03G0264950 PROTEIN-RELATED"/>
    <property type="match status" value="1"/>
</dbReference>
<dbReference type="AlphaFoldDB" id="A0ABC9GES2"/>
<gene>
    <name evidence="12" type="ORF">URODEC1_LOCUS115076</name>
</gene>
<keyword evidence="2 8" id="KW-0863">Zinc-finger</keyword>
<evidence type="ECO:0000256" key="9">
    <source>
        <dbReference type="SAM" id="MobiDB-lite"/>
    </source>
</evidence>
<dbReference type="InterPro" id="IPR003441">
    <property type="entry name" value="NAC-dom"/>
</dbReference>
<keyword evidence="7" id="KW-0539">Nucleus</keyword>
<dbReference type="InterPro" id="IPR036093">
    <property type="entry name" value="NAC_dom_sf"/>
</dbReference>
<sequence>MATHHDAAATARLINDAIEDVCRRGRCEEEKREEHCPLNSHAVPQVNARLADLDPWCLPPRFLVRIEPSKSARTEIKQDRNNRQSRQTHSGYWKAVGSTAIRSESDKPDMYFNWPTYSGLKTTLKFHLKDDTETDWFMHEYRLFDTHKSGGPAWLLKEDLAICKVFQQKRTDLDLSKEVLRCRRQKNLLWLEKMRSLRTNQAQEDDDMMRWTELNLMKLYLLTGDKEFHLYKEDPGRLSNKGDLEGSESRPGSVERPTASAAPNNGKSKVWQNFTKIYTKDPDVVYAACHRCDKLLSASSKNGTSHLKNHSKKCSGHNPSTAEDQEMLRQLRAILDKQGTTDSMEVNANLDPWDLQSTPCYITSSLSWETHQGCWKEVNKELTAIRETHQQGYLNEIKELTAIGIDQLPVRPTYLGLRRTLEFHHHNGTKMNWIMLEYNQVDEDKPPHLFLQGDMVFRKVFHYDKAKVTEAFREMDRWLNDDNGEQQEVPDCFSSDVQGDQSRPGKRKRTGAPDGSSDVWFHFTKVYTADPDKVYAVCHFCDRGFGGHSKNGTSHLQRHKKTCSSKHHKREEEVWPFELIFEILKVPTTPLVLTMNRRLIPNMNLFSMLWHNQDSHLLCFFQEQESGACTEAGNKEMA</sequence>
<dbReference type="InterPro" id="IPR053031">
    <property type="entry name" value="Cuticle_assoc_protein"/>
</dbReference>
<evidence type="ECO:0000256" key="1">
    <source>
        <dbReference type="ARBA" id="ARBA00022723"/>
    </source>
</evidence>
<feature type="domain" description="NAC" evidence="11">
    <location>
        <begin position="7"/>
        <end position="168"/>
    </location>
</feature>
<evidence type="ECO:0000256" key="8">
    <source>
        <dbReference type="PROSITE-ProRule" id="PRU00027"/>
    </source>
</evidence>
<evidence type="ECO:0008006" key="14">
    <source>
        <dbReference type="Google" id="ProtNLM"/>
    </source>
</evidence>
<proteinExistence type="predicted"/>
<dbReference type="SUPFAM" id="SSF57667">
    <property type="entry name" value="beta-beta-alpha zinc fingers"/>
    <property type="match status" value="1"/>
</dbReference>
<keyword evidence="3" id="KW-0862">Zinc</keyword>